<comment type="caution">
    <text evidence="1">The sequence shown here is derived from an EMBL/GenBank/DDBJ whole genome shotgun (WGS) entry which is preliminary data.</text>
</comment>
<evidence type="ECO:0000313" key="2">
    <source>
        <dbReference type="Proteomes" id="UP001595604"/>
    </source>
</evidence>
<gene>
    <name evidence="1" type="ORF">ACFOD9_12125</name>
</gene>
<proteinExistence type="predicted"/>
<sequence length="1098" mass="118596">MDEEKRAWFLRVDEARSLAELDRIEAEVRLPKQPWGGAVCIKIAHRRSELRPKAQPPAGAPFAARFGLPAPDGRWLHRYRLADEAFERLGQDLKGQGYAGLGRGHGPGLFVLWASEWHRRQYRGGGLTWAALVAPLGLLVDYDRLHDLTSKGLKQWQRKVIALSSQQYLATLAREGGFPAAAVEDGSRGWAGLVLAGIVGPLMGNPAASEDEALALAHAAEAKLPKTFRDPDFLQLCADLALAIVVLRRETEPLALAAGLPLVVWLGLNRPNWREVLPLTTGDRVADALVDSLLAVTAITGTAIGVERLLWRDGGGWREAVRLVLDGTVDGATMGGVEPSEGRLRAYATGPAARYLVGELGMFEPPVENEPHWTARSTRAARQIRPLPFAVAVEIDLRAGERTVRRAVLAGGKPRRGRLLVALADDNSDESPSVLRIAGSGSGDYKAQAVFVHLPDDWSVQATGAEDVALLGAGVGACRIWRVQGGATIIDPTGDLYRIRCGQASDQTNRLDLIGNIAPWAEASGNVDLYCGAPQVAPVRSGELVRRRIGERTWHPARMPLPPGHYELGWRDGKVMLDRRRIAVLPAEAEVSQSGMGDAVRFELSGLGPVTLTPAPQAPVSVAERGGEWRARPVAAQVHRFEATLAWPQDPPLEVSIAFPAPAAIARWDGTVLPGNSRFTLNDLRDLVAVDRGRMELVAELRDGGNGRAEMAWQFDRELPLGAIANDISSLLMTATIDASVRLGMHDGIETYWHVTPFAVSLQREGGGLVASQAIVAEGVELCGRCFSDPAAELVVGPYSLLTERNHRPAELPGNLRGTWIFYLREGETVLSRPLFVPGENNGEQNGSALARAMALPPGKVLDAALHEVLGAACGPGEDADGTIAELIALVVSLRGLPPATFAVLKLLPEHPGVLARMAFRALPAEREAVMALPDMLPLAWCTIPQDCWAEAGDATGLRMMAIMAHLDDAPRLALTTVETTLRALVERQPLLEAVLLPGEAPDLVAAVQRFLNRGALDRVQGPSDGRYRRALPGLLPDYFERFNQSVLDTLDAPCAAALAAAGKWRPGPAEIRHIKTVARTFPTWFAEAFAAWLKEHR</sequence>
<accession>A0ABV7ISS8</accession>
<dbReference type="EMBL" id="JBHRTQ010000010">
    <property type="protein sequence ID" value="MFC3174997.1"/>
    <property type="molecule type" value="Genomic_DNA"/>
</dbReference>
<reference evidence="2" key="1">
    <citation type="journal article" date="2019" name="Int. J. Syst. Evol. Microbiol.">
        <title>The Global Catalogue of Microorganisms (GCM) 10K type strain sequencing project: providing services to taxonomists for standard genome sequencing and annotation.</title>
        <authorList>
            <consortium name="The Broad Institute Genomics Platform"/>
            <consortium name="The Broad Institute Genome Sequencing Center for Infectious Disease"/>
            <person name="Wu L."/>
            <person name="Ma J."/>
        </authorList>
    </citation>
    <scope>NUCLEOTIDE SEQUENCE [LARGE SCALE GENOMIC DNA]</scope>
    <source>
        <strain evidence="2">KCTC 42984</strain>
    </source>
</reference>
<dbReference type="RefSeq" id="WP_379510373.1">
    <property type="nucleotide sequence ID" value="NZ_JBHRTQ010000010.1"/>
</dbReference>
<keyword evidence="2" id="KW-1185">Reference proteome</keyword>
<evidence type="ECO:0000313" key="1">
    <source>
        <dbReference type="EMBL" id="MFC3174997.1"/>
    </source>
</evidence>
<dbReference type="Proteomes" id="UP001595604">
    <property type="component" value="Unassembled WGS sequence"/>
</dbReference>
<name>A0ABV7ISS8_9SPHN</name>
<protein>
    <submittedName>
        <fullName evidence="1">STY4851/ECs_5259 family protein</fullName>
    </submittedName>
</protein>
<dbReference type="NCBIfam" id="NF038336">
    <property type="entry name" value="YjiT_fam"/>
    <property type="match status" value="1"/>
</dbReference>
<organism evidence="1 2">
    <name type="scientific">Novosphingobium bradum</name>
    <dbReference type="NCBI Taxonomy" id="1737444"/>
    <lineage>
        <taxon>Bacteria</taxon>
        <taxon>Pseudomonadati</taxon>
        <taxon>Pseudomonadota</taxon>
        <taxon>Alphaproteobacteria</taxon>
        <taxon>Sphingomonadales</taxon>
        <taxon>Sphingomonadaceae</taxon>
        <taxon>Novosphingobium</taxon>
    </lineage>
</organism>
<dbReference type="InterPro" id="IPR047879">
    <property type="entry name" value="YjiT"/>
</dbReference>